<dbReference type="GO" id="GO:0008299">
    <property type="term" value="P:isoprenoid biosynthetic process"/>
    <property type="evidence" value="ECO:0007669"/>
    <property type="project" value="InterPro"/>
</dbReference>
<accession>A0A934N941</accession>
<dbReference type="GO" id="GO:0046872">
    <property type="term" value="F:metal ion binding"/>
    <property type="evidence" value="ECO:0007669"/>
    <property type="project" value="UniProtKB-KW"/>
</dbReference>
<keyword evidence="1" id="KW-0479">Metal-binding</keyword>
<evidence type="ECO:0000313" key="4">
    <source>
        <dbReference type="EMBL" id="MBJ7608617.1"/>
    </source>
</evidence>
<dbReference type="SUPFAM" id="SSF48576">
    <property type="entry name" value="Terpenoid synthases"/>
    <property type="match status" value="1"/>
</dbReference>
<dbReference type="Gene3D" id="1.10.600.10">
    <property type="entry name" value="Farnesyl Diphosphate Synthase"/>
    <property type="match status" value="1"/>
</dbReference>
<dbReference type="InterPro" id="IPR033749">
    <property type="entry name" value="Polyprenyl_synt_CS"/>
</dbReference>
<proteinExistence type="inferred from homology"/>
<dbReference type="SFLD" id="SFLDS00005">
    <property type="entry name" value="Isoprenoid_Synthase_Type_I"/>
    <property type="match status" value="1"/>
</dbReference>
<reference evidence="4 5" key="1">
    <citation type="submission" date="2020-10" db="EMBL/GenBank/DDBJ databases">
        <title>Ca. Dormibacterota MAGs.</title>
        <authorList>
            <person name="Montgomery K."/>
        </authorList>
    </citation>
    <scope>NUCLEOTIDE SEQUENCE [LARGE SCALE GENOMIC DNA]</scope>
    <source>
        <strain evidence="4">Mitchell_Peninsula_5</strain>
    </source>
</reference>
<dbReference type="InterPro" id="IPR008949">
    <property type="entry name" value="Isoprenoid_synthase_dom_sf"/>
</dbReference>
<sequence length="356" mass="37808">MRQLAVALRQTETAVAAPEAPTGLPVPLQRLLPSLTAALRSTAPPLSSRIGTMSSYHLGWTDADGNGPGAGAGKFLRGCLALWAAERCSGRTTDALCVAAAIEWIHNFTLVHDDIQDGDYERRHQPAVWVVWGSAQAINAGDGMHAVAYRALLSGRDRPQARLRAAAALNEAILAVIEGQCLDLELEGQVDTTISTYLRLARAKTGALIGAALEAGALISGSDRRQATLMRRAGVELGVAFQIRDDWLGIWGDTGLTGKGCTGDVGRRKLTYPVVLGQSLLHGAARREFRRLYATRAGDEERILALLNEAGAGGEVAAEVRRHCTAAIRLVQGSGLEATAVEDFGCIVDFVAERVA</sequence>
<gene>
    <name evidence="4" type="ORF">JF887_04185</name>
</gene>
<dbReference type="PROSITE" id="PS00723">
    <property type="entry name" value="POLYPRENYL_SYNTHASE_1"/>
    <property type="match status" value="1"/>
</dbReference>
<evidence type="ECO:0000256" key="3">
    <source>
        <dbReference type="RuleBase" id="RU004466"/>
    </source>
</evidence>
<evidence type="ECO:0000256" key="1">
    <source>
        <dbReference type="ARBA" id="ARBA00022723"/>
    </source>
</evidence>
<dbReference type="Pfam" id="PF00348">
    <property type="entry name" value="polyprenyl_synt"/>
    <property type="match status" value="1"/>
</dbReference>
<evidence type="ECO:0000313" key="5">
    <source>
        <dbReference type="Proteomes" id="UP000614410"/>
    </source>
</evidence>
<evidence type="ECO:0000256" key="2">
    <source>
        <dbReference type="ARBA" id="ARBA00022842"/>
    </source>
</evidence>
<keyword evidence="2" id="KW-0460">Magnesium</keyword>
<keyword evidence="3" id="KW-0808">Transferase</keyword>
<dbReference type="EMBL" id="JAEKNN010000021">
    <property type="protein sequence ID" value="MBJ7608617.1"/>
    <property type="molecule type" value="Genomic_DNA"/>
</dbReference>
<dbReference type="GO" id="GO:0004659">
    <property type="term" value="F:prenyltransferase activity"/>
    <property type="evidence" value="ECO:0007669"/>
    <property type="project" value="InterPro"/>
</dbReference>
<dbReference type="PANTHER" id="PTHR12001">
    <property type="entry name" value="GERANYLGERANYL PYROPHOSPHATE SYNTHASE"/>
    <property type="match status" value="1"/>
</dbReference>
<dbReference type="Proteomes" id="UP000614410">
    <property type="component" value="Unassembled WGS sequence"/>
</dbReference>
<dbReference type="CDD" id="cd00685">
    <property type="entry name" value="Trans_IPPS_HT"/>
    <property type="match status" value="1"/>
</dbReference>
<dbReference type="AlphaFoldDB" id="A0A934N941"/>
<dbReference type="PANTHER" id="PTHR12001:SF86">
    <property type="entry name" value="GERANYLGERANYL DIPHOSPHATE SYNTHASE"/>
    <property type="match status" value="1"/>
</dbReference>
<dbReference type="InterPro" id="IPR000092">
    <property type="entry name" value="Polyprenyl_synt"/>
</dbReference>
<comment type="caution">
    <text evidence="4">The sequence shown here is derived from an EMBL/GenBank/DDBJ whole genome shotgun (WGS) entry which is preliminary data.</text>
</comment>
<name>A0A934N941_9BACT</name>
<organism evidence="4 5">
    <name type="scientific">Candidatus Amunia macphersoniae</name>
    <dbReference type="NCBI Taxonomy" id="3127014"/>
    <lineage>
        <taxon>Bacteria</taxon>
        <taxon>Bacillati</taxon>
        <taxon>Candidatus Dormiibacterota</taxon>
        <taxon>Candidatus Dormibacteria</taxon>
        <taxon>Candidatus Aeolococcales</taxon>
        <taxon>Candidatus Aeolococcaceae</taxon>
        <taxon>Candidatus Amunia</taxon>
    </lineage>
</organism>
<comment type="similarity">
    <text evidence="3">Belongs to the FPP/GGPP synthase family.</text>
</comment>
<protein>
    <submittedName>
        <fullName evidence="4">Polyprenyl synthetase family protein</fullName>
    </submittedName>
</protein>